<dbReference type="PRINTS" id="PR00420">
    <property type="entry name" value="RNGMNOXGNASE"/>
</dbReference>
<dbReference type="Gene3D" id="3.50.50.60">
    <property type="entry name" value="FAD/NAD(P)-binding domain"/>
    <property type="match status" value="1"/>
</dbReference>
<dbReference type="InterPro" id="IPR002938">
    <property type="entry name" value="FAD-bd"/>
</dbReference>
<evidence type="ECO:0000259" key="1">
    <source>
        <dbReference type="Pfam" id="PF01494"/>
    </source>
</evidence>
<reference evidence="2" key="1">
    <citation type="submission" date="2023-03" db="EMBL/GenBank/DDBJ databases">
        <title>Andean soil-derived lignocellulolytic bacterial consortium as a source of novel taxa and putative plastic-active enzymes.</title>
        <authorList>
            <person name="Diaz-Garcia L."/>
            <person name="Chuvochina M."/>
            <person name="Feuerriegel G."/>
            <person name="Bunk B."/>
            <person name="Sproer C."/>
            <person name="Streit W.R."/>
            <person name="Rodriguez L.M."/>
            <person name="Overmann J."/>
            <person name="Jimenez D.J."/>
        </authorList>
    </citation>
    <scope>NUCLEOTIDE SEQUENCE</scope>
    <source>
        <strain evidence="2">MAG 2441</strain>
    </source>
</reference>
<dbReference type="GO" id="GO:0071949">
    <property type="term" value="F:FAD binding"/>
    <property type="evidence" value="ECO:0007669"/>
    <property type="project" value="InterPro"/>
</dbReference>
<protein>
    <submittedName>
        <fullName evidence="2">NAD(P)/FAD-dependent oxidoreductase</fullName>
    </submittedName>
</protein>
<dbReference type="AlphaFoldDB" id="A0AA95F2Z4"/>
<dbReference type="InterPro" id="IPR050407">
    <property type="entry name" value="Geranylgeranyl_reductase"/>
</dbReference>
<feature type="domain" description="FAD-binding" evidence="1">
    <location>
        <begin position="5"/>
        <end position="315"/>
    </location>
</feature>
<sequence length="378" mass="41251">MRTDFDAIVIGAGVAGSSMAISLARQGWQVALIDKDSFPRHKACGEFLSPESIVSLKALELDSVIDEFRPPVITTACLHTESVSLSIALPGTAIGLSRYSLDSWLQQKAFEIGVQVYTGSTVSAIVETIIGYVVEISSKEGRVQLSSRTVIAAWGRRPLNRLQAASQKSSSRTYIGIKSHFTCSDCEPIVDLYFFQGGYFGISPIEGGRLNVAALLTHDTFHTLGSPNSVQRIMEYAAKQIPALHSRLESIDLVPGTQAATSPVIIRPQPIAWNEIACIGDAVAVIPPFCGDGMSMALRSVELCSPLANAYLRGDCTKTEWRNTYTEQIKHQFSNPLRWGRILDRLLTNRKLSPILLRLGTFAPGIAEKMVRATRVRG</sequence>
<name>A0AA95F2Z4_9BACL</name>
<dbReference type="Proteomes" id="UP001178662">
    <property type="component" value="Chromosome"/>
</dbReference>
<organism evidence="2 3">
    <name type="scientific">Candidatus Cohnella colombiensis</name>
    <dbReference type="NCBI Taxonomy" id="3121368"/>
    <lineage>
        <taxon>Bacteria</taxon>
        <taxon>Bacillati</taxon>
        <taxon>Bacillota</taxon>
        <taxon>Bacilli</taxon>
        <taxon>Bacillales</taxon>
        <taxon>Paenibacillaceae</taxon>
        <taxon>Cohnella</taxon>
    </lineage>
</organism>
<dbReference type="PANTHER" id="PTHR42685:SF22">
    <property type="entry name" value="CONDITIONED MEDIUM FACTOR RECEPTOR 1"/>
    <property type="match status" value="1"/>
</dbReference>
<accession>A0AA95F2Z4</accession>
<keyword evidence="3" id="KW-1185">Reference proteome</keyword>
<dbReference type="SUPFAM" id="SSF51905">
    <property type="entry name" value="FAD/NAD(P)-binding domain"/>
    <property type="match status" value="1"/>
</dbReference>
<proteinExistence type="predicted"/>
<dbReference type="InterPro" id="IPR036188">
    <property type="entry name" value="FAD/NAD-bd_sf"/>
</dbReference>
<gene>
    <name evidence="2" type="ORF">P0Y55_07715</name>
</gene>
<evidence type="ECO:0000313" key="2">
    <source>
        <dbReference type="EMBL" id="WEK55923.1"/>
    </source>
</evidence>
<dbReference type="EMBL" id="CP119317">
    <property type="protein sequence ID" value="WEK55923.1"/>
    <property type="molecule type" value="Genomic_DNA"/>
</dbReference>
<dbReference type="Pfam" id="PF01494">
    <property type="entry name" value="FAD_binding_3"/>
    <property type="match status" value="1"/>
</dbReference>
<evidence type="ECO:0000313" key="3">
    <source>
        <dbReference type="Proteomes" id="UP001178662"/>
    </source>
</evidence>
<dbReference type="PANTHER" id="PTHR42685">
    <property type="entry name" value="GERANYLGERANYL DIPHOSPHATE REDUCTASE"/>
    <property type="match status" value="1"/>
</dbReference>